<feature type="transmembrane region" description="Helical" evidence="6">
    <location>
        <begin position="382"/>
        <end position="407"/>
    </location>
</feature>
<keyword evidence="5 6" id="KW-0472">Membrane</keyword>
<protein>
    <recommendedName>
        <fullName evidence="7">Major facilitator superfamily (MFS) profile domain-containing protein</fullName>
    </recommendedName>
</protein>
<keyword evidence="3 6" id="KW-0812">Transmembrane</keyword>
<gene>
    <name evidence="8" type="ORF">KL940_003883</name>
</gene>
<dbReference type="InterPro" id="IPR036259">
    <property type="entry name" value="MFS_trans_sf"/>
</dbReference>
<feature type="transmembrane region" description="Helical" evidence="6">
    <location>
        <begin position="539"/>
        <end position="560"/>
    </location>
</feature>
<evidence type="ECO:0000256" key="3">
    <source>
        <dbReference type="ARBA" id="ARBA00022692"/>
    </source>
</evidence>
<feature type="transmembrane region" description="Helical" evidence="6">
    <location>
        <begin position="506"/>
        <end position="527"/>
    </location>
</feature>
<dbReference type="Gene3D" id="1.20.1250.20">
    <property type="entry name" value="MFS general substrate transporter like domains"/>
    <property type="match status" value="1"/>
</dbReference>
<evidence type="ECO:0000256" key="4">
    <source>
        <dbReference type="ARBA" id="ARBA00022989"/>
    </source>
</evidence>
<feature type="transmembrane region" description="Helical" evidence="6">
    <location>
        <begin position="275"/>
        <end position="295"/>
    </location>
</feature>
<dbReference type="InterPro" id="IPR011701">
    <property type="entry name" value="MFS"/>
</dbReference>
<evidence type="ECO:0000313" key="8">
    <source>
        <dbReference type="EMBL" id="KAG7847547.1"/>
    </source>
</evidence>
<dbReference type="SUPFAM" id="SSF103473">
    <property type="entry name" value="MFS general substrate transporter"/>
    <property type="match status" value="1"/>
</dbReference>
<organism evidence="8 9">
    <name type="scientific">Pichia angusta</name>
    <name type="common">Yeast</name>
    <name type="synonym">Hansenula polymorpha</name>
    <dbReference type="NCBI Taxonomy" id="870730"/>
    <lineage>
        <taxon>Eukaryota</taxon>
        <taxon>Fungi</taxon>
        <taxon>Dikarya</taxon>
        <taxon>Ascomycota</taxon>
        <taxon>Saccharomycotina</taxon>
        <taxon>Pichiomycetes</taxon>
        <taxon>Pichiales</taxon>
        <taxon>Pichiaceae</taxon>
        <taxon>Ogataea</taxon>
    </lineage>
</organism>
<evidence type="ECO:0000256" key="6">
    <source>
        <dbReference type="SAM" id="Phobius"/>
    </source>
</evidence>
<evidence type="ECO:0000313" key="9">
    <source>
        <dbReference type="Proteomes" id="UP001197328"/>
    </source>
</evidence>
<keyword evidence="9" id="KW-1185">Reference proteome</keyword>
<name>A0ABQ7RU22_PICAN</name>
<dbReference type="EMBL" id="JAHLVD010000010">
    <property type="protein sequence ID" value="KAG7847547.1"/>
    <property type="molecule type" value="Genomic_DNA"/>
</dbReference>
<reference evidence="8 9" key="1">
    <citation type="journal article" date="2021" name="G3 (Bethesda)">
        <title>Genomic diversity, chromosomal rearrangements, and interspecies hybridization in the ogataea polymorpha species complex.</title>
        <authorList>
            <person name="Hanson S.J."/>
            <person name="Cinneide E.O."/>
            <person name="Salzberg L.I."/>
            <person name="Wolfe K.H."/>
            <person name="McGowan J."/>
            <person name="Fitzpatrick D.A."/>
            <person name="Matlin K."/>
        </authorList>
    </citation>
    <scope>NUCLEOTIDE SEQUENCE [LARGE SCALE GENOMIC DNA]</scope>
    <source>
        <strain evidence="8">51-138</strain>
    </source>
</reference>
<dbReference type="PANTHER" id="PTHR43791:SF15">
    <property type="entry name" value="TRANSPORTER SEO1-RELATED"/>
    <property type="match status" value="1"/>
</dbReference>
<proteinExistence type="predicted"/>
<dbReference type="Pfam" id="PF07690">
    <property type="entry name" value="MFS_1"/>
    <property type="match status" value="1"/>
</dbReference>
<evidence type="ECO:0000256" key="2">
    <source>
        <dbReference type="ARBA" id="ARBA00022448"/>
    </source>
</evidence>
<comment type="caution">
    <text evidence="8">The sequence shown here is derived from an EMBL/GenBank/DDBJ whole genome shotgun (WGS) entry which is preliminary data.</text>
</comment>
<feature type="domain" description="Major facilitator superfamily (MFS) profile" evidence="7">
    <location>
        <begin position="147"/>
        <end position="567"/>
    </location>
</feature>
<feature type="transmembrane region" description="Helical" evidence="6">
    <location>
        <begin position="213"/>
        <end position="231"/>
    </location>
</feature>
<keyword evidence="2" id="KW-0813">Transport</keyword>
<dbReference type="Proteomes" id="UP001197328">
    <property type="component" value="Unassembled WGS sequence"/>
</dbReference>
<dbReference type="PANTHER" id="PTHR43791">
    <property type="entry name" value="PERMEASE-RELATED"/>
    <property type="match status" value="1"/>
</dbReference>
<evidence type="ECO:0000259" key="7">
    <source>
        <dbReference type="PROSITE" id="PS50850"/>
    </source>
</evidence>
<dbReference type="PROSITE" id="PS50850">
    <property type="entry name" value="MFS"/>
    <property type="match status" value="1"/>
</dbReference>
<feature type="transmembrane region" description="Helical" evidence="6">
    <location>
        <begin position="419"/>
        <end position="439"/>
    </location>
</feature>
<dbReference type="InterPro" id="IPR020846">
    <property type="entry name" value="MFS_dom"/>
</dbReference>
<feature type="transmembrane region" description="Helical" evidence="6">
    <location>
        <begin position="446"/>
        <end position="466"/>
    </location>
</feature>
<sequence length="604" mass="69073">MPYTRPPRYPAKRVEWPGGALEGCLATHEFPTSAEFSQGVQYYSENQTGACVVGSIEACPASAQSSSMRFIPRLRHVEDEKDSLDSSSEPVTYTYRDEANRPWWKFFDEFEYRQTSEEASRRKWYRWFPEGTSAQEVKLLCKLDILIAFYSFVGYWIKYIDSSNLNNAYLSNMKEDLGMKGNDLINTQLIFNIGNILLELPWLYLLPRVPINYSLFICELGWAAFTLGTYRVNNVGSLQAVRFFVGAFEAAYFPCIHYTLASWYKPTEVGRRGALFYAGQFLGVLTSGLLQSAAFKNLDGHHGLAGWRWMFIIDGCISFAVAILALYSLPGTPTHCYSMFLTDDEIKLARKRMKENGTDPRQEISSFFSKESWSRALKSPHVYILSIANMMGFNTNNTSAGTFTLWLKSLNIDIGKINNWSTIPPALGILYVFIICGGADLTGKRYLFIMLSFLMTFIGNVILAIWDVSYGAKWFAFCFAYWSWSQSSVFNPLVSDLFRRDNNVRAIAWMIIYIMGLQSSVWINRLIWPTVDSPRFEKGFTTCAVFSIGFILLLAVDYFFYKKEEREHAIENGIYIYNSKAGEIPEGAEKEVHVHRESISTREK</sequence>
<feature type="transmembrane region" description="Helical" evidence="6">
    <location>
        <begin position="243"/>
        <end position="263"/>
    </location>
</feature>
<evidence type="ECO:0000256" key="1">
    <source>
        <dbReference type="ARBA" id="ARBA00004141"/>
    </source>
</evidence>
<feature type="transmembrane region" description="Helical" evidence="6">
    <location>
        <begin position="307"/>
        <end position="329"/>
    </location>
</feature>
<feature type="transmembrane region" description="Helical" evidence="6">
    <location>
        <begin position="472"/>
        <end position="494"/>
    </location>
</feature>
<feature type="transmembrane region" description="Helical" evidence="6">
    <location>
        <begin position="189"/>
        <end position="206"/>
    </location>
</feature>
<accession>A0ABQ7RU22</accession>
<evidence type="ECO:0000256" key="5">
    <source>
        <dbReference type="ARBA" id="ARBA00023136"/>
    </source>
</evidence>
<keyword evidence="4 6" id="KW-1133">Transmembrane helix</keyword>
<comment type="subcellular location">
    <subcellularLocation>
        <location evidence="1">Membrane</location>
        <topology evidence="1">Multi-pass membrane protein</topology>
    </subcellularLocation>
</comment>